<feature type="compositionally biased region" description="Polar residues" evidence="1">
    <location>
        <begin position="1"/>
        <end position="14"/>
    </location>
</feature>
<keyword evidence="2" id="KW-1133">Transmembrane helix</keyword>
<name>A0A5S4FGN8_9ACTN</name>
<feature type="transmembrane region" description="Helical" evidence="2">
    <location>
        <begin position="143"/>
        <end position="163"/>
    </location>
</feature>
<feature type="transmembrane region" description="Helical" evidence="2">
    <location>
        <begin position="203"/>
        <end position="222"/>
    </location>
</feature>
<feature type="transmembrane region" description="Helical" evidence="2">
    <location>
        <begin position="70"/>
        <end position="91"/>
    </location>
</feature>
<dbReference type="Pfam" id="PF06197">
    <property type="entry name" value="DUF998"/>
    <property type="match status" value="1"/>
</dbReference>
<keyword evidence="2" id="KW-0812">Transmembrane</keyword>
<proteinExistence type="predicted"/>
<organism evidence="3 4">
    <name type="scientific">Nonomuraea turkmeniaca</name>
    <dbReference type="NCBI Taxonomy" id="103838"/>
    <lineage>
        <taxon>Bacteria</taxon>
        <taxon>Bacillati</taxon>
        <taxon>Actinomycetota</taxon>
        <taxon>Actinomycetes</taxon>
        <taxon>Streptosporangiales</taxon>
        <taxon>Streptosporangiaceae</taxon>
        <taxon>Nonomuraea</taxon>
    </lineage>
</organism>
<keyword evidence="4" id="KW-1185">Reference proteome</keyword>
<dbReference type="RefSeq" id="WP_138673489.1">
    <property type="nucleotide sequence ID" value="NZ_VCKY01000317.1"/>
</dbReference>
<gene>
    <name evidence="3" type="ORF">ETD86_49110</name>
</gene>
<evidence type="ECO:0000313" key="4">
    <source>
        <dbReference type="Proteomes" id="UP000309128"/>
    </source>
</evidence>
<comment type="caution">
    <text evidence="3">The sequence shown here is derived from an EMBL/GenBank/DDBJ whole genome shotgun (WGS) entry which is preliminary data.</text>
</comment>
<dbReference type="OrthoDB" id="8159487at2"/>
<protein>
    <submittedName>
        <fullName evidence="3">DUF998 domain-containing protein</fullName>
    </submittedName>
</protein>
<sequence length="239" mass="24846">MASTESTRHTTSGASADPSLPATKTSTTALLACGVVAGPLFIISVLAQALTRAGFDLQRHPLSSLSLGPLGWIQITTFVVTGLLVLAYAVATRRVLRPGRGGTWAPLLIGMNGASLIASGAFLADPINGYPPGMSEQATWHGIVHSLAPAIAGLAGLAMYAIFARRFAAMGRRGWATFCLVIAPIVVILNVAALPAADFRLTLAGLALSWAWTSLIAARLMVEARARTANRSLHPQAAL</sequence>
<accession>A0A5S4FGN8</accession>
<evidence type="ECO:0000256" key="2">
    <source>
        <dbReference type="SAM" id="Phobius"/>
    </source>
</evidence>
<dbReference type="EMBL" id="VCKY01000317">
    <property type="protein sequence ID" value="TMR08141.1"/>
    <property type="molecule type" value="Genomic_DNA"/>
</dbReference>
<reference evidence="3 4" key="1">
    <citation type="submission" date="2019-05" db="EMBL/GenBank/DDBJ databases">
        <title>Draft genome sequence of Nonomuraea turkmeniaca DSM 43926.</title>
        <authorList>
            <person name="Saricaoglu S."/>
            <person name="Isik K."/>
        </authorList>
    </citation>
    <scope>NUCLEOTIDE SEQUENCE [LARGE SCALE GENOMIC DNA]</scope>
    <source>
        <strain evidence="3 4">DSM 43926</strain>
    </source>
</reference>
<keyword evidence="2" id="KW-0472">Membrane</keyword>
<feature type="region of interest" description="Disordered" evidence="1">
    <location>
        <begin position="1"/>
        <end position="20"/>
    </location>
</feature>
<feature type="transmembrane region" description="Helical" evidence="2">
    <location>
        <begin position="29"/>
        <end position="50"/>
    </location>
</feature>
<evidence type="ECO:0000256" key="1">
    <source>
        <dbReference type="SAM" id="MobiDB-lite"/>
    </source>
</evidence>
<feature type="transmembrane region" description="Helical" evidence="2">
    <location>
        <begin position="103"/>
        <end position="123"/>
    </location>
</feature>
<dbReference type="InterPro" id="IPR009339">
    <property type="entry name" value="DUF998"/>
</dbReference>
<dbReference type="Proteomes" id="UP000309128">
    <property type="component" value="Unassembled WGS sequence"/>
</dbReference>
<dbReference type="AlphaFoldDB" id="A0A5S4FGN8"/>
<evidence type="ECO:0000313" key="3">
    <source>
        <dbReference type="EMBL" id="TMR08141.1"/>
    </source>
</evidence>
<feature type="transmembrane region" description="Helical" evidence="2">
    <location>
        <begin position="175"/>
        <end position="197"/>
    </location>
</feature>